<reference evidence="5" key="1">
    <citation type="submission" date="2017-02" db="UniProtKB">
        <authorList>
            <consortium name="WormBaseParasite"/>
        </authorList>
    </citation>
    <scope>IDENTIFICATION</scope>
</reference>
<accession>A0A0R3WCY2</accession>
<dbReference type="AlphaFoldDB" id="A0A0R3WCY2"/>
<dbReference type="Gene3D" id="1.25.10.10">
    <property type="entry name" value="Leucine-rich Repeat Variant"/>
    <property type="match status" value="1"/>
</dbReference>
<evidence type="ECO:0000313" key="3">
    <source>
        <dbReference type="EMBL" id="VDK40626.1"/>
    </source>
</evidence>
<feature type="region of interest" description="Disordered" evidence="1">
    <location>
        <begin position="615"/>
        <end position="649"/>
    </location>
</feature>
<proteinExistence type="predicted"/>
<feature type="region of interest" description="Disordered" evidence="1">
    <location>
        <begin position="413"/>
        <end position="477"/>
    </location>
</feature>
<evidence type="ECO:0000313" key="5">
    <source>
        <dbReference type="WBParaSite" id="TASK_0000859201-mRNA-1"/>
    </source>
</evidence>
<protein>
    <submittedName>
        <fullName evidence="5">RING-type domain-containing protein</fullName>
    </submittedName>
</protein>
<dbReference type="PANTHER" id="PTHR13371">
    <property type="entry name" value="GLYCINE-, GLUTAMATE-, THIENYLCYCLOHEXYLPIPERIDINE-BINDING PROTEIN"/>
    <property type="match status" value="1"/>
</dbReference>
<sequence length="649" mass="72920">MDDLAFGIYQDPQLADIIRRLQCQKLEYARLSFQHGEQHSTEAVPETNMESCFSDSRASGEDAFPVHYGHNVADERPLPALQKKQAKNGTEEAAKLEEDYSSPTLDNEYQGLSEATIRQAAVAIDVVGLPLVQLFYSRSWKLREQALIDLERRVSRDPLPPPVSLESMSSESDPVGELRSTTFLLLKSLSEQVGYSCSSITAVNVSLSCLLLCNSLSIKVLTLYRKALEIIQPTIVDFGERHHIAKPEVFTSLDKIVRLLLQRTGDSSLRIRDITKAQLIEMAKWSIFRKGGGFWHEILRPFQTTTLERLALCQMQIVSDIYADFGGSDDRSESRNAFPSIEDLVTFTIQALEHRSNEASVRELAESLIVALYRWEDRSLVRQLMPPNDWESQRHPLYRRIFAKFDKLDGRDHPYGVLPPSRKVPQNRYNEQSGQKHQRRIRGQTPLPALKDSTKSRESPTLVPTKSSSETPSPAATNSELDLLLSLDKTCIFCGEQNDDFTEEALDMHYWKACPMLRRCSNCKQVVEVAGLTEHLLNECPKSGKLGGYRRCEVCSEAIPNATFITHNSCKSAPNPSLRCPLCHTDLADDGVQGSNNEDAWRMHLLKECRQNSRISRPAPASDPAIQGPSIPLAPPFSGKKAVVKRVNT</sequence>
<dbReference type="InterPro" id="IPR052607">
    <property type="entry name" value="CEP104-like"/>
</dbReference>
<gene>
    <name evidence="3" type="ORF">TASK_LOCUS8593</name>
</gene>
<dbReference type="Pfam" id="PF21039">
    <property type="entry name" value="CEP104_ZnF"/>
    <property type="match status" value="1"/>
</dbReference>
<organism evidence="5">
    <name type="scientific">Taenia asiatica</name>
    <name type="common">Asian tapeworm</name>
    <dbReference type="NCBI Taxonomy" id="60517"/>
    <lineage>
        <taxon>Eukaryota</taxon>
        <taxon>Metazoa</taxon>
        <taxon>Spiralia</taxon>
        <taxon>Lophotrochozoa</taxon>
        <taxon>Platyhelminthes</taxon>
        <taxon>Cestoda</taxon>
        <taxon>Eucestoda</taxon>
        <taxon>Cyclophyllidea</taxon>
        <taxon>Taeniidae</taxon>
        <taxon>Taenia</taxon>
    </lineage>
</organism>
<dbReference type="WBParaSite" id="TASK_0000859201-mRNA-1">
    <property type="protein sequence ID" value="TASK_0000859201-mRNA-1"/>
    <property type="gene ID" value="TASK_0000859201"/>
</dbReference>
<dbReference type="EMBL" id="UYRS01018837">
    <property type="protein sequence ID" value="VDK40626.1"/>
    <property type="molecule type" value="Genomic_DNA"/>
</dbReference>
<dbReference type="Proteomes" id="UP000282613">
    <property type="component" value="Unassembled WGS sequence"/>
</dbReference>
<name>A0A0R3WCY2_TAEAS</name>
<reference evidence="3 4" key="2">
    <citation type="submission" date="2018-11" db="EMBL/GenBank/DDBJ databases">
        <authorList>
            <consortium name="Pathogen Informatics"/>
        </authorList>
    </citation>
    <scope>NUCLEOTIDE SEQUENCE [LARGE SCALE GENOMIC DNA]</scope>
</reference>
<keyword evidence="4" id="KW-1185">Reference proteome</keyword>
<dbReference type="InterPro" id="IPR048738">
    <property type="entry name" value="CEP104_Znf"/>
</dbReference>
<dbReference type="InterPro" id="IPR011989">
    <property type="entry name" value="ARM-like"/>
</dbReference>
<evidence type="ECO:0000256" key="1">
    <source>
        <dbReference type="SAM" id="MobiDB-lite"/>
    </source>
</evidence>
<evidence type="ECO:0000259" key="2">
    <source>
        <dbReference type="Pfam" id="PF21039"/>
    </source>
</evidence>
<dbReference type="PANTHER" id="PTHR13371:SF0">
    <property type="entry name" value="CENTROSOMAL PROTEIN OF 104 KDA"/>
    <property type="match status" value="1"/>
</dbReference>
<dbReference type="Pfam" id="PF21040">
    <property type="entry name" value="CEP104-like_TOG"/>
    <property type="match status" value="2"/>
</dbReference>
<evidence type="ECO:0000313" key="4">
    <source>
        <dbReference type="Proteomes" id="UP000282613"/>
    </source>
</evidence>
<dbReference type="OrthoDB" id="66599at2759"/>
<dbReference type="GO" id="GO:0005929">
    <property type="term" value="C:cilium"/>
    <property type="evidence" value="ECO:0007669"/>
    <property type="project" value="TreeGrafter"/>
</dbReference>
<feature type="domain" description="Centrosomal protein CEP104 Zn finger" evidence="2">
    <location>
        <begin position="490"/>
        <end position="606"/>
    </location>
</feature>
<feature type="compositionally biased region" description="Polar residues" evidence="1">
    <location>
        <begin position="462"/>
        <end position="477"/>
    </location>
</feature>